<evidence type="ECO:0000259" key="2">
    <source>
        <dbReference type="Pfam" id="PF26483"/>
    </source>
</evidence>
<dbReference type="AlphaFoldDB" id="A0A1H3FF69"/>
<dbReference type="Gene3D" id="2.70.70.10">
    <property type="entry name" value="Glucose Permease (Domain IIA)"/>
    <property type="match status" value="1"/>
</dbReference>
<dbReference type="InterPro" id="IPR058817">
    <property type="entry name" value="DUF8155_C"/>
</dbReference>
<organism evidence="3 4">
    <name type="scientific">Acetomicrobium thermoterrenum DSM 13490</name>
    <dbReference type="NCBI Taxonomy" id="1120987"/>
    <lineage>
        <taxon>Bacteria</taxon>
        <taxon>Thermotogati</taxon>
        <taxon>Synergistota</taxon>
        <taxon>Synergistia</taxon>
        <taxon>Synergistales</taxon>
        <taxon>Acetomicrobiaceae</taxon>
        <taxon>Acetomicrobium</taxon>
    </lineage>
</organism>
<dbReference type="Proteomes" id="UP000199266">
    <property type="component" value="Unassembled WGS sequence"/>
</dbReference>
<keyword evidence="4" id="KW-1185">Reference proteome</keyword>
<feature type="domain" description="DUF8155" evidence="1">
    <location>
        <begin position="43"/>
        <end position="172"/>
    </location>
</feature>
<accession>A0A1H3FF69</accession>
<dbReference type="Pfam" id="PF26483">
    <property type="entry name" value="DUF8155_C"/>
    <property type="match status" value="1"/>
</dbReference>
<feature type="domain" description="DUF8155" evidence="2">
    <location>
        <begin position="190"/>
        <end position="320"/>
    </location>
</feature>
<dbReference type="InterPro" id="IPR011055">
    <property type="entry name" value="Dup_hybrid_motif"/>
</dbReference>
<dbReference type="InterPro" id="IPR058468">
    <property type="entry name" value="DUF8155_N"/>
</dbReference>
<gene>
    <name evidence="3" type="ORF">SAMN03080603_01005</name>
</gene>
<evidence type="ECO:0000313" key="3">
    <source>
        <dbReference type="EMBL" id="SDX88769.1"/>
    </source>
</evidence>
<reference evidence="4" key="1">
    <citation type="submission" date="2016-10" db="EMBL/GenBank/DDBJ databases">
        <authorList>
            <person name="Varghese N."/>
            <person name="Submissions S."/>
        </authorList>
    </citation>
    <scope>NUCLEOTIDE SEQUENCE [LARGE SCALE GENOMIC DNA]</scope>
    <source>
        <strain evidence="4">DSM 13490</strain>
    </source>
</reference>
<name>A0A1H3FF69_9BACT</name>
<protein>
    <submittedName>
        <fullName evidence="3">Peptidase family M23</fullName>
    </submittedName>
</protein>
<evidence type="ECO:0000259" key="1">
    <source>
        <dbReference type="Pfam" id="PF26482"/>
    </source>
</evidence>
<proteinExistence type="predicted"/>
<sequence length="323" mass="36387">MLLFVLFNRSGMRIFSGILMKGRYFLPVEIASFCGIKIYAHLSNRVTFFNSPYPAHFEHKAVDIYPFSHDAPSPVEGKVMYIYEFTAPRTKQFQIPTKEYLIAIQTPVTSEYLVRILHVKPIVKVGDCVKVGQTLGEMVKNGHFDSWTDRHMHVEIRPRDNLIRARGGMPIYASLKWEKFYGALPASSFQGKVVVQRPNYMLLKGPTARMGLFSGLPVTVGKGIGILDGGLPHYGFGGVLARERAEIGDPVYIEDIRIGHVTKIYSDGFARFEVEPFSVKLDNFSMKGISCYMGLSGDFMWKLIPRDGKRMSLKDKASVIISS</sequence>
<dbReference type="EMBL" id="FNPD01000005">
    <property type="protein sequence ID" value="SDX88769.1"/>
    <property type="molecule type" value="Genomic_DNA"/>
</dbReference>
<evidence type="ECO:0000313" key="4">
    <source>
        <dbReference type="Proteomes" id="UP000199266"/>
    </source>
</evidence>
<dbReference type="Pfam" id="PF26482">
    <property type="entry name" value="DUF8155"/>
    <property type="match status" value="1"/>
</dbReference>